<protein>
    <submittedName>
        <fullName evidence="5">CBS domain-containing protein</fullName>
    </submittedName>
</protein>
<keyword evidence="6" id="KW-1185">Reference proteome</keyword>
<proteinExistence type="predicted"/>
<reference evidence="6" key="1">
    <citation type="submission" date="2023-05" db="EMBL/GenBank/DDBJ databases">
        <title>Sedimentitalea sp. nov. JM2-8.</title>
        <authorList>
            <person name="Huang J."/>
        </authorList>
    </citation>
    <scope>NUCLEOTIDE SEQUENCE [LARGE SCALE GENOMIC DNA]</scope>
    <source>
        <strain evidence="6">KHS03</strain>
    </source>
</reference>
<evidence type="ECO:0000256" key="3">
    <source>
        <dbReference type="SAM" id="MobiDB-lite"/>
    </source>
</evidence>
<dbReference type="InterPro" id="IPR046342">
    <property type="entry name" value="CBS_dom_sf"/>
</dbReference>
<comment type="caution">
    <text evidence="5">The sequence shown here is derived from an EMBL/GenBank/DDBJ whole genome shotgun (WGS) entry which is preliminary data.</text>
</comment>
<dbReference type="InterPro" id="IPR044725">
    <property type="entry name" value="CBSX3_CBS_dom"/>
</dbReference>
<feature type="region of interest" description="Disordered" evidence="3">
    <location>
        <begin position="1"/>
        <end position="29"/>
    </location>
</feature>
<dbReference type="EMBL" id="JASMWN010000013">
    <property type="protein sequence ID" value="MDU9005370.1"/>
    <property type="molecule type" value="Genomic_DNA"/>
</dbReference>
<dbReference type="Gene3D" id="3.10.580.10">
    <property type="entry name" value="CBS-domain"/>
    <property type="match status" value="1"/>
</dbReference>
<feature type="domain" description="CBS" evidence="4">
    <location>
        <begin position="41"/>
        <end position="100"/>
    </location>
</feature>
<feature type="compositionally biased region" description="Basic and acidic residues" evidence="3">
    <location>
        <begin position="9"/>
        <end position="23"/>
    </location>
</feature>
<dbReference type="RefSeq" id="WP_316778585.1">
    <property type="nucleotide sequence ID" value="NZ_JASMWN010000013.1"/>
</dbReference>
<dbReference type="PANTHER" id="PTHR43080:SF2">
    <property type="entry name" value="CBS DOMAIN-CONTAINING PROTEIN"/>
    <property type="match status" value="1"/>
</dbReference>
<organism evidence="5 6">
    <name type="scientific">Sedimentitalea todarodis</name>
    <dbReference type="NCBI Taxonomy" id="1631240"/>
    <lineage>
        <taxon>Bacteria</taxon>
        <taxon>Pseudomonadati</taxon>
        <taxon>Pseudomonadota</taxon>
        <taxon>Alphaproteobacteria</taxon>
        <taxon>Rhodobacterales</taxon>
        <taxon>Paracoccaceae</taxon>
        <taxon>Sedimentitalea</taxon>
    </lineage>
</organism>
<dbReference type="PROSITE" id="PS51371">
    <property type="entry name" value="CBS"/>
    <property type="match status" value="2"/>
</dbReference>
<dbReference type="Pfam" id="PF00571">
    <property type="entry name" value="CBS"/>
    <property type="match status" value="2"/>
</dbReference>
<accession>A0ABU3VGS4</accession>
<evidence type="ECO:0000256" key="2">
    <source>
        <dbReference type="PROSITE-ProRule" id="PRU00703"/>
    </source>
</evidence>
<gene>
    <name evidence="5" type="ORF">QO231_16125</name>
</gene>
<evidence type="ECO:0000259" key="4">
    <source>
        <dbReference type="PROSITE" id="PS51371"/>
    </source>
</evidence>
<dbReference type="PANTHER" id="PTHR43080">
    <property type="entry name" value="CBS DOMAIN-CONTAINING PROTEIN CBSX3, MITOCHONDRIAL"/>
    <property type="match status" value="1"/>
</dbReference>
<name>A0ABU3VGS4_9RHOB</name>
<dbReference type="Proteomes" id="UP001255416">
    <property type="component" value="Unassembled WGS sequence"/>
</dbReference>
<dbReference type="SMART" id="SM00116">
    <property type="entry name" value="CBS"/>
    <property type="match status" value="2"/>
</dbReference>
<dbReference type="InterPro" id="IPR051257">
    <property type="entry name" value="Diverse_CBS-Domain"/>
</dbReference>
<dbReference type="InterPro" id="IPR000644">
    <property type="entry name" value="CBS_dom"/>
</dbReference>
<keyword evidence="1 2" id="KW-0129">CBS domain</keyword>
<feature type="domain" description="CBS" evidence="4">
    <location>
        <begin position="108"/>
        <end position="164"/>
    </location>
</feature>
<evidence type="ECO:0000313" key="6">
    <source>
        <dbReference type="Proteomes" id="UP001255416"/>
    </source>
</evidence>
<dbReference type="SUPFAM" id="SSF54631">
    <property type="entry name" value="CBS-domain pair"/>
    <property type="match status" value="1"/>
</dbReference>
<dbReference type="CDD" id="cd04623">
    <property type="entry name" value="CBS_pair_bac_euk"/>
    <property type="match status" value="1"/>
</dbReference>
<evidence type="ECO:0000313" key="5">
    <source>
        <dbReference type="EMBL" id="MDU9005370.1"/>
    </source>
</evidence>
<evidence type="ECO:0000256" key="1">
    <source>
        <dbReference type="ARBA" id="ARBA00023122"/>
    </source>
</evidence>
<sequence>MAPTSYQGRMEKDDKDSHTHSQTEEWSLGVNSPGIKVEDILRHKGDDVHSVTPHSPVREAVGKLTRMRIGALVVVNSDLEPVGIVSERDIVHMIDAGKDVDAAVETIMTPNPVTCTPDYTIEEVMKVMSNRGFRHMPVQQDGHLVGLVSVRDVVKHRLQEVEYENLKIKQAMVG</sequence>